<feature type="compositionally biased region" description="Basic and acidic residues" evidence="1">
    <location>
        <begin position="18"/>
        <end position="58"/>
    </location>
</feature>
<dbReference type="EMBL" id="DTGT01000229">
    <property type="protein sequence ID" value="HGH61089.1"/>
    <property type="molecule type" value="Genomic_DNA"/>
</dbReference>
<organism evidence="2">
    <name type="scientific">Desulfomonile tiedjei</name>
    <dbReference type="NCBI Taxonomy" id="2358"/>
    <lineage>
        <taxon>Bacteria</taxon>
        <taxon>Pseudomonadati</taxon>
        <taxon>Thermodesulfobacteriota</taxon>
        <taxon>Desulfomonilia</taxon>
        <taxon>Desulfomonilales</taxon>
        <taxon>Desulfomonilaceae</taxon>
        <taxon>Desulfomonile</taxon>
    </lineage>
</organism>
<dbReference type="InterPro" id="IPR014995">
    <property type="entry name" value="DUF1844"/>
</dbReference>
<name>A0A7C4ESF2_9BACT</name>
<reference evidence="2" key="1">
    <citation type="journal article" date="2020" name="mSystems">
        <title>Genome- and Community-Level Interaction Insights into Carbon Utilization and Element Cycling Functions of Hydrothermarchaeota in Hydrothermal Sediment.</title>
        <authorList>
            <person name="Zhou Z."/>
            <person name="Liu Y."/>
            <person name="Xu W."/>
            <person name="Pan J."/>
            <person name="Luo Z.H."/>
            <person name="Li M."/>
        </authorList>
    </citation>
    <scope>NUCLEOTIDE SEQUENCE [LARGE SCALE GENOMIC DNA]</scope>
    <source>
        <strain evidence="2">SpSt-769</strain>
    </source>
</reference>
<dbReference type="Pfam" id="PF08899">
    <property type="entry name" value="DUF1844"/>
    <property type="match status" value="1"/>
</dbReference>
<sequence>MEDESRENQGFTVRDKRRFTEEGEKRPEPESSKNKEQERPRQEQTAETTRPRPDEPKKTLPPVDFAGFIVGLAETALLQLGYLKIKGQEQASKDLPGAKHTIDLIALLEEKTRGNLTEEEKKILTDTLFQLRMAFVEASKGGQ</sequence>
<protein>
    <submittedName>
        <fullName evidence="2">DUF1844 domain-containing protein</fullName>
    </submittedName>
</protein>
<accession>A0A7C4ESF2</accession>
<proteinExistence type="predicted"/>
<comment type="caution">
    <text evidence="2">The sequence shown here is derived from an EMBL/GenBank/DDBJ whole genome shotgun (WGS) entry which is preliminary data.</text>
</comment>
<dbReference type="AlphaFoldDB" id="A0A7C4ESF2"/>
<gene>
    <name evidence="2" type="ORF">ENV54_07315</name>
</gene>
<feature type="region of interest" description="Disordered" evidence="1">
    <location>
        <begin position="1"/>
        <end position="61"/>
    </location>
</feature>
<evidence type="ECO:0000313" key="2">
    <source>
        <dbReference type="EMBL" id="HGH61089.1"/>
    </source>
</evidence>
<evidence type="ECO:0000256" key="1">
    <source>
        <dbReference type="SAM" id="MobiDB-lite"/>
    </source>
</evidence>